<dbReference type="AlphaFoldDB" id="A0A6A7BDE2"/>
<dbReference type="InterPro" id="IPR049326">
    <property type="entry name" value="Rhodopsin_dom_fungi"/>
</dbReference>
<keyword evidence="3 6" id="KW-1133">Transmembrane helix</keyword>
<evidence type="ECO:0000256" key="5">
    <source>
        <dbReference type="ARBA" id="ARBA00038359"/>
    </source>
</evidence>
<comment type="similarity">
    <text evidence="5">Belongs to the SAT4 family.</text>
</comment>
<feature type="transmembrane region" description="Helical" evidence="6">
    <location>
        <begin position="209"/>
        <end position="225"/>
    </location>
</feature>
<gene>
    <name evidence="8" type="ORF">T440DRAFT_515576</name>
</gene>
<proteinExistence type="inferred from homology"/>
<dbReference type="EMBL" id="MU006295">
    <property type="protein sequence ID" value="KAF2853434.1"/>
    <property type="molecule type" value="Genomic_DNA"/>
</dbReference>
<keyword evidence="4 6" id="KW-0472">Membrane</keyword>
<dbReference type="Proteomes" id="UP000799423">
    <property type="component" value="Unassembled WGS sequence"/>
</dbReference>
<organism evidence="8 9">
    <name type="scientific">Plenodomus tracheiphilus IPT5</name>
    <dbReference type="NCBI Taxonomy" id="1408161"/>
    <lineage>
        <taxon>Eukaryota</taxon>
        <taxon>Fungi</taxon>
        <taxon>Dikarya</taxon>
        <taxon>Ascomycota</taxon>
        <taxon>Pezizomycotina</taxon>
        <taxon>Dothideomycetes</taxon>
        <taxon>Pleosporomycetidae</taxon>
        <taxon>Pleosporales</taxon>
        <taxon>Pleosporineae</taxon>
        <taxon>Leptosphaeriaceae</taxon>
        <taxon>Plenodomus</taxon>
    </lineage>
</organism>
<dbReference type="PANTHER" id="PTHR33048">
    <property type="entry name" value="PTH11-LIKE INTEGRAL MEMBRANE PROTEIN (AFU_ORTHOLOGUE AFUA_5G11245)"/>
    <property type="match status" value="1"/>
</dbReference>
<accession>A0A6A7BDE2</accession>
<keyword evidence="9" id="KW-1185">Reference proteome</keyword>
<dbReference type="PANTHER" id="PTHR33048:SF129">
    <property type="entry name" value="INTEGRAL MEMBRANE PROTEIN-RELATED"/>
    <property type="match status" value="1"/>
</dbReference>
<feature type="transmembrane region" description="Helical" evidence="6">
    <location>
        <begin position="175"/>
        <end position="197"/>
    </location>
</feature>
<feature type="domain" description="Rhodopsin" evidence="7">
    <location>
        <begin position="35"/>
        <end position="271"/>
    </location>
</feature>
<evidence type="ECO:0000313" key="8">
    <source>
        <dbReference type="EMBL" id="KAF2853434.1"/>
    </source>
</evidence>
<dbReference type="OrthoDB" id="5278984at2759"/>
<evidence type="ECO:0000256" key="2">
    <source>
        <dbReference type="ARBA" id="ARBA00022692"/>
    </source>
</evidence>
<evidence type="ECO:0000256" key="3">
    <source>
        <dbReference type="ARBA" id="ARBA00022989"/>
    </source>
</evidence>
<evidence type="ECO:0000256" key="6">
    <source>
        <dbReference type="SAM" id="Phobius"/>
    </source>
</evidence>
<evidence type="ECO:0000259" key="7">
    <source>
        <dbReference type="Pfam" id="PF20684"/>
    </source>
</evidence>
<evidence type="ECO:0000256" key="4">
    <source>
        <dbReference type="ARBA" id="ARBA00023136"/>
    </source>
</evidence>
<dbReference type="InterPro" id="IPR052337">
    <property type="entry name" value="SAT4-like"/>
</dbReference>
<reference evidence="8" key="1">
    <citation type="submission" date="2020-01" db="EMBL/GenBank/DDBJ databases">
        <authorList>
            <consortium name="DOE Joint Genome Institute"/>
            <person name="Haridas S."/>
            <person name="Albert R."/>
            <person name="Binder M."/>
            <person name="Bloem J."/>
            <person name="Labutti K."/>
            <person name="Salamov A."/>
            <person name="Andreopoulos B."/>
            <person name="Baker S.E."/>
            <person name="Barry K."/>
            <person name="Bills G."/>
            <person name="Bluhm B.H."/>
            <person name="Cannon C."/>
            <person name="Castanera R."/>
            <person name="Culley D.E."/>
            <person name="Daum C."/>
            <person name="Ezra D."/>
            <person name="Gonzalez J.B."/>
            <person name="Henrissat B."/>
            <person name="Kuo A."/>
            <person name="Liang C."/>
            <person name="Lipzen A."/>
            <person name="Lutzoni F."/>
            <person name="Magnuson J."/>
            <person name="Mondo S."/>
            <person name="Nolan M."/>
            <person name="Ohm R."/>
            <person name="Pangilinan J."/>
            <person name="Park H.-J."/>
            <person name="Ramirez L."/>
            <person name="Alfaro M."/>
            <person name="Sun H."/>
            <person name="Tritt A."/>
            <person name="Yoshinaga Y."/>
            <person name="Zwiers L.-H."/>
            <person name="Turgeon B.G."/>
            <person name="Goodwin S.B."/>
            <person name="Spatafora J.W."/>
            <person name="Crous P.W."/>
            <person name="Grigoriev I.V."/>
        </authorList>
    </citation>
    <scope>NUCLEOTIDE SEQUENCE</scope>
    <source>
        <strain evidence="8">IPT5</strain>
    </source>
</reference>
<keyword evidence="2 6" id="KW-0812">Transmembrane</keyword>
<feature type="transmembrane region" description="Helical" evidence="6">
    <location>
        <begin position="17"/>
        <end position="38"/>
    </location>
</feature>
<dbReference type="Pfam" id="PF20684">
    <property type="entry name" value="Fung_rhodopsin"/>
    <property type="match status" value="1"/>
</dbReference>
<protein>
    <recommendedName>
        <fullName evidence="7">Rhodopsin domain-containing protein</fullName>
    </recommendedName>
</protein>
<feature type="transmembrane region" description="Helical" evidence="6">
    <location>
        <begin position="50"/>
        <end position="75"/>
    </location>
</feature>
<evidence type="ECO:0000256" key="1">
    <source>
        <dbReference type="ARBA" id="ARBA00004141"/>
    </source>
</evidence>
<sequence length="348" mass="37915">MADATALPPYSNKSSTYLAPVVTLGVIALALVVTRIYTRLTRTGRLHADDWLIVVAEPLSLTGIGIAIAAVASGWGKPAAYFTPNELVNTIRLNFVLQTVWIVTFCLVRLSVACSLLRFETDKLWRWPLYFIMVLQVLISSSYFIMQFAQCRPISANWDNVPGAKCWDLGPTITYGYVIAGVYITMDLVLSLMPIRLTRTLHRSTSEKILIGVLMALGLSATAIACAKLKTFAHFGEGDIMQATIVPSIYTKVEEQVGIIASSLPCLKGPVENLLKKLGLLKEHQLTRPSFVGEFSMPRMMEDTERGSGDDTLNGKAKARVDSVAVALGNKGSNSTLQAQDSNTQLAA</sequence>
<dbReference type="GO" id="GO:0016020">
    <property type="term" value="C:membrane"/>
    <property type="evidence" value="ECO:0007669"/>
    <property type="project" value="UniProtKB-SubCell"/>
</dbReference>
<feature type="transmembrane region" description="Helical" evidence="6">
    <location>
        <begin position="129"/>
        <end position="149"/>
    </location>
</feature>
<evidence type="ECO:0000313" key="9">
    <source>
        <dbReference type="Proteomes" id="UP000799423"/>
    </source>
</evidence>
<comment type="subcellular location">
    <subcellularLocation>
        <location evidence="1">Membrane</location>
        <topology evidence="1">Multi-pass membrane protein</topology>
    </subcellularLocation>
</comment>
<name>A0A6A7BDE2_9PLEO</name>
<feature type="transmembrane region" description="Helical" evidence="6">
    <location>
        <begin position="95"/>
        <end position="117"/>
    </location>
</feature>